<protein>
    <submittedName>
        <fullName evidence="2">Uncharacterized protein</fullName>
    </submittedName>
</protein>
<comment type="caution">
    <text evidence="2">The sequence shown here is derived from an EMBL/GenBank/DDBJ whole genome shotgun (WGS) entry which is preliminary data.</text>
</comment>
<keyword evidence="3" id="KW-1185">Reference proteome</keyword>
<evidence type="ECO:0000313" key="2">
    <source>
        <dbReference type="EMBL" id="GAA4487639.1"/>
    </source>
</evidence>
<organism evidence="2 3">
    <name type="scientific">Microbacterium panaciterrae</name>
    <dbReference type="NCBI Taxonomy" id="985759"/>
    <lineage>
        <taxon>Bacteria</taxon>
        <taxon>Bacillati</taxon>
        <taxon>Actinomycetota</taxon>
        <taxon>Actinomycetes</taxon>
        <taxon>Micrococcales</taxon>
        <taxon>Microbacteriaceae</taxon>
        <taxon>Microbacterium</taxon>
    </lineage>
</organism>
<dbReference type="RefSeq" id="WP_345187566.1">
    <property type="nucleotide sequence ID" value="NZ_BAABGP010000018.1"/>
</dbReference>
<evidence type="ECO:0000256" key="1">
    <source>
        <dbReference type="SAM" id="MobiDB-lite"/>
    </source>
</evidence>
<feature type="region of interest" description="Disordered" evidence="1">
    <location>
        <begin position="1"/>
        <end position="20"/>
    </location>
</feature>
<accession>A0ABP8PL21</accession>
<name>A0ABP8PL21_9MICO</name>
<feature type="compositionally biased region" description="Basic and acidic residues" evidence="1">
    <location>
        <begin position="1"/>
        <end position="10"/>
    </location>
</feature>
<dbReference type="Proteomes" id="UP001500731">
    <property type="component" value="Unassembled WGS sequence"/>
</dbReference>
<evidence type="ECO:0000313" key="3">
    <source>
        <dbReference type="Proteomes" id="UP001500731"/>
    </source>
</evidence>
<reference evidence="3" key="1">
    <citation type="journal article" date="2019" name="Int. J. Syst. Evol. Microbiol.">
        <title>The Global Catalogue of Microorganisms (GCM) 10K type strain sequencing project: providing services to taxonomists for standard genome sequencing and annotation.</title>
        <authorList>
            <consortium name="The Broad Institute Genomics Platform"/>
            <consortium name="The Broad Institute Genome Sequencing Center for Infectious Disease"/>
            <person name="Wu L."/>
            <person name="Ma J."/>
        </authorList>
    </citation>
    <scope>NUCLEOTIDE SEQUENCE [LARGE SCALE GENOMIC DNA]</scope>
    <source>
        <strain evidence="3">JCM 17839</strain>
    </source>
</reference>
<proteinExistence type="predicted"/>
<sequence>MAGYDGRDPRATPQSTDQFTGRAFVAWNPSAPGAKIEDTVTIAHGTVTTLTVDERWPTVHVRGLDRPTVLEL</sequence>
<gene>
    <name evidence="2" type="ORF">GCM10023171_25650</name>
</gene>
<dbReference type="EMBL" id="BAABGP010000018">
    <property type="protein sequence ID" value="GAA4487639.1"/>
    <property type="molecule type" value="Genomic_DNA"/>
</dbReference>